<dbReference type="InterPro" id="IPR008271">
    <property type="entry name" value="Ser/Thr_kinase_AS"/>
</dbReference>
<keyword evidence="6" id="KW-0808">Transferase</keyword>
<keyword evidence="4" id="KW-0723">Serine/threonine-protein kinase</keyword>
<dbReference type="PROSITE" id="PS00107">
    <property type="entry name" value="PROTEIN_KINASE_ATP"/>
    <property type="match status" value="1"/>
</dbReference>
<dbReference type="SMART" id="SM00220">
    <property type="entry name" value="S_TKc"/>
    <property type="match status" value="1"/>
</dbReference>
<proteinExistence type="inferred from homology"/>
<dbReference type="InterPro" id="IPR000719">
    <property type="entry name" value="Prot_kinase_dom"/>
</dbReference>
<dbReference type="OrthoDB" id="283563at2759"/>
<evidence type="ECO:0000259" key="5">
    <source>
        <dbReference type="PROSITE" id="PS50011"/>
    </source>
</evidence>
<dbReference type="SUPFAM" id="SSF56112">
    <property type="entry name" value="Protein kinase-like (PK-like)"/>
    <property type="match status" value="1"/>
</dbReference>
<keyword evidence="2 3" id="KW-0067">ATP-binding</keyword>
<gene>
    <name evidence="6" type="ORF">IMG5_053520</name>
</gene>
<dbReference type="GO" id="GO:0044773">
    <property type="term" value="P:mitotic DNA damage checkpoint signaling"/>
    <property type="evidence" value="ECO:0007669"/>
    <property type="project" value="TreeGrafter"/>
</dbReference>
<dbReference type="Gene3D" id="1.10.510.10">
    <property type="entry name" value="Transferase(Phosphotransferase) domain 1"/>
    <property type="match status" value="1"/>
</dbReference>
<dbReference type="InterPro" id="IPR017441">
    <property type="entry name" value="Protein_kinase_ATP_BS"/>
</dbReference>
<dbReference type="Gene3D" id="3.30.200.20">
    <property type="entry name" value="Phosphorylase Kinase, domain 1"/>
    <property type="match status" value="1"/>
</dbReference>
<keyword evidence="1 3" id="KW-0547">Nucleotide-binding</keyword>
<dbReference type="GO" id="GO:0005737">
    <property type="term" value="C:cytoplasm"/>
    <property type="evidence" value="ECO:0007669"/>
    <property type="project" value="TreeGrafter"/>
</dbReference>
<dbReference type="PROSITE" id="PS50011">
    <property type="entry name" value="PROTEIN_KINASE_DOM"/>
    <property type="match status" value="1"/>
</dbReference>
<dbReference type="Pfam" id="PF00069">
    <property type="entry name" value="Pkinase"/>
    <property type="match status" value="1"/>
</dbReference>
<dbReference type="GeneID" id="14909601"/>
<reference evidence="6 7" key="1">
    <citation type="submission" date="2011-07" db="EMBL/GenBank/DDBJ databases">
        <authorList>
            <person name="Coyne R."/>
            <person name="Brami D."/>
            <person name="Johnson J."/>
            <person name="Hostetler J."/>
            <person name="Hannick L."/>
            <person name="Clark T."/>
            <person name="Cassidy-Hanley D."/>
            <person name="Inman J."/>
        </authorList>
    </citation>
    <scope>NUCLEOTIDE SEQUENCE [LARGE SCALE GENOMIC DNA]</scope>
    <source>
        <strain evidence="6 7">G5</strain>
    </source>
</reference>
<dbReference type="PANTHER" id="PTHR44167:SF18">
    <property type="entry name" value="PROTEIN KINASE DOMAIN-CONTAINING PROTEIN"/>
    <property type="match status" value="1"/>
</dbReference>
<dbReference type="PROSITE" id="PS00108">
    <property type="entry name" value="PROTEIN_KINASE_ST"/>
    <property type="match status" value="1"/>
</dbReference>
<dbReference type="AlphaFoldDB" id="G0QMY2"/>
<evidence type="ECO:0000256" key="1">
    <source>
        <dbReference type="ARBA" id="ARBA00022741"/>
    </source>
</evidence>
<dbReference type="RefSeq" id="XP_004037413.1">
    <property type="nucleotide sequence ID" value="XM_004037365.1"/>
</dbReference>
<keyword evidence="7" id="KW-1185">Reference proteome</keyword>
<evidence type="ECO:0000256" key="4">
    <source>
        <dbReference type="RuleBase" id="RU000304"/>
    </source>
</evidence>
<dbReference type="GO" id="GO:0005634">
    <property type="term" value="C:nucleus"/>
    <property type="evidence" value="ECO:0007669"/>
    <property type="project" value="TreeGrafter"/>
</dbReference>
<feature type="binding site" evidence="3">
    <location>
        <position position="107"/>
    </location>
    <ligand>
        <name>ATP</name>
        <dbReference type="ChEBI" id="CHEBI:30616"/>
    </ligand>
</feature>
<feature type="domain" description="Protein kinase" evidence="5">
    <location>
        <begin position="76"/>
        <end position="344"/>
    </location>
</feature>
<evidence type="ECO:0000313" key="7">
    <source>
        <dbReference type="Proteomes" id="UP000008983"/>
    </source>
</evidence>
<evidence type="ECO:0000256" key="2">
    <source>
        <dbReference type="ARBA" id="ARBA00022840"/>
    </source>
</evidence>
<accession>G0QMY2</accession>
<dbReference type="InterPro" id="IPR011009">
    <property type="entry name" value="Kinase-like_dom_sf"/>
</dbReference>
<dbReference type="eggNOG" id="KOG0032">
    <property type="taxonomic scope" value="Eukaryota"/>
</dbReference>
<dbReference type="STRING" id="857967.G0QMY2"/>
<dbReference type="Proteomes" id="UP000008983">
    <property type="component" value="Unassembled WGS sequence"/>
</dbReference>
<dbReference type="EC" id="2.7.11.17" evidence="6"/>
<organism evidence="6 7">
    <name type="scientific">Ichthyophthirius multifiliis</name>
    <name type="common">White spot disease agent</name>
    <name type="synonym">Ich</name>
    <dbReference type="NCBI Taxonomy" id="5932"/>
    <lineage>
        <taxon>Eukaryota</taxon>
        <taxon>Sar</taxon>
        <taxon>Alveolata</taxon>
        <taxon>Ciliophora</taxon>
        <taxon>Intramacronucleata</taxon>
        <taxon>Oligohymenophorea</taxon>
        <taxon>Hymenostomatida</taxon>
        <taxon>Ophryoglenina</taxon>
        <taxon>Ichthyophthirius</taxon>
    </lineage>
</organism>
<evidence type="ECO:0000256" key="3">
    <source>
        <dbReference type="PROSITE-ProRule" id="PRU10141"/>
    </source>
</evidence>
<dbReference type="PANTHER" id="PTHR44167">
    <property type="entry name" value="OVARIAN-SPECIFIC SERINE/THREONINE-PROTEIN KINASE LOK-RELATED"/>
    <property type="match status" value="1"/>
</dbReference>
<name>G0QMY2_ICHMU</name>
<comment type="similarity">
    <text evidence="4">Belongs to the protein kinase superfamily.</text>
</comment>
<dbReference type="GO" id="GO:0005524">
    <property type="term" value="F:ATP binding"/>
    <property type="evidence" value="ECO:0007669"/>
    <property type="project" value="UniProtKB-UniRule"/>
</dbReference>
<keyword evidence="6" id="KW-0418">Kinase</keyword>
<protein>
    <submittedName>
        <fullName evidence="6">Protein kinase domain protein</fullName>
        <ecNumber evidence="6">2.7.11.17</ecNumber>
    </submittedName>
</protein>
<dbReference type="OMA" id="IAFLWGE"/>
<dbReference type="EMBL" id="GL983451">
    <property type="protein sequence ID" value="EGR33427.1"/>
    <property type="molecule type" value="Genomic_DNA"/>
</dbReference>
<dbReference type="GO" id="GO:0004683">
    <property type="term" value="F:calcium/calmodulin-dependent protein kinase activity"/>
    <property type="evidence" value="ECO:0007669"/>
    <property type="project" value="UniProtKB-EC"/>
</dbReference>
<dbReference type="InParanoid" id="G0QMY2"/>
<dbReference type="FunFam" id="1.10.510.10:FF:000945">
    <property type="entry name" value="Uncharacterized protein"/>
    <property type="match status" value="1"/>
</dbReference>
<sequence length="422" mass="49081">MKQTLQNIPDQVIELLPNKKVTWIYDKGKINYQLKGFSLNDKKNKEYIFLAEEIVLIKLKEIFAQKIFQARFQDEYEVLSEIGKGNYARVIKIKTQKKTTGEIFAVKCFEKYKLQNIENGILSLYNELKIMRSLRQHENIIKFYEIFEGANTIYLVMEIVQGISLLDEINNHAYTPFKDAEIQDLMKQLISGVQSCSQKGIMHRDLKPENILLQKKGDKTNLKIVDFGLATFQDENPYIFPKCGTPGFVAPEIANLNDKSLGYSTICDMFSVGVIFHILLVGETVFPGNKFNDVLKKNKEANIDFTRKIYENISLPAKNLLKQILQKEPMQRITPQQALENIYFKQNQFKKAPSFDLAQKDFYEIENIQKNEENIRSKQVSMFIGPVRIPNIIKERSNENSVSFRNFNKCKQNQEQIKQNLK</sequence>
<evidence type="ECO:0000313" key="6">
    <source>
        <dbReference type="EMBL" id="EGR33427.1"/>
    </source>
</evidence>